<gene>
    <name evidence="11" type="ORF">MASS_2647</name>
</gene>
<reference evidence="11 12" key="1">
    <citation type="journal article" date="2013" name="Genome Announc.">
        <title>Complete Genome Sequence of Mycobacterium massiliense Clinical Strain Asan 50594, Belonging to the Type II Genotype.</title>
        <authorList>
            <person name="Kim B.J."/>
            <person name="Kim B.R."/>
            <person name="Hong S.H."/>
            <person name="Seok S.H."/>
            <person name="Kook Y.H."/>
            <person name="Kim B.J."/>
        </authorList>
    </citation>
    <scope>NUCLEOTIDE SEQUENCE [LARGE SCALE GENOMIC DNA]</scope>
    <source>
        <strain evidence="11 12">50594</strain>
    </source>
</reference>
<evidence type="ECO:0000259" key="9">
    <source>
        <dbReference type="Pfam" id="PF00710"/>
    </source>
</evidence>
<dbReference type="SMART" id="SM00870">
    <property type="entry name" value="Asparaginase"/>
    <property type="match status" value="1"/>
</dbReference>
<name>A0AB33AC64_9MYCO</name>
<dbReference type="InterPro" id="IPR020827">
    <property type="entry name" value="Asparaginase/glutaminase_AS1"/>
</dbReference>
<comment type="similarity">
    <text evidence="1">Belongs to the asparaginase 1 family.</text>
</comment>
<feature type="binding site" evidence="6">
    <location>
        <position position="71"/>
    </location>
    <ligand>
        <name>substrate</name>
    </ligand>
</feature>
<dbReference type="InterPro" id="IPR004550">
    <property type="entry name" value="AsnASE_II"/>
</dbReference>
<dbReference type="PIRSF" id="PIRSF500176">
    <property type="entry name" value="L_ASNase"/>
    <property type="match status" value="1"/>
</dbReference>
<dbReference type="EC" id="3.5.1.1" evidence="2"/>
<dbReference type="PIRSF" id="PIRSF001220">
    <property type="entry name" value="L-ASNase_gatD"/>
    <property type="match status" value="1"/>
</dbReference>
<dbReference type="PRINTS" id="PR00139">
    <property type="entry name" value="ASNGLNASE"/>
</dbReference>
<accession>A0AB33AC64</accession>
<dbReference type="InterPro" id="IPR027475">
    <property type="entry name" value="Asparaginase/glutaminase_AS2"/>
</dbReference>
<feature type="domain" description="L-asparaginase N-terminal" evidence="9">
    <location>
        <begin position="24"/>
        <end position="195"/>
    </location>
</feature>
<dbReference type="Proteomes" id="UP000013961">
    <property type="component" value="Chromosome"/>
</dbReference>
<evidence type="ECO:0000313" key="12">
    <source>
        <dbReference type="Proteomes" id="UP000013961"/>
    </source>
</evidence>
<dbReference type="PROSITE" id="PS00144">
    <property type="entry name" value="ASN_GLN_ASE_1"/>
    <property type="match status" value="1"/>
</dbReference>
<dbReference type="InterPro" id="IPR037152">
    <property type="entry name" value="L-asparaginase_N_sf"/>
</dbReference>
<feature type="active site" evidence="7">
    <location>
        <position position="32"/>
    </location>
</feature>
<evidence type="ECO:0000256" key="5">
    <source>
        <dbReference type="PIRSR" id="PIRSR001220-1"/>
    </source>
</evidence>
<dbReference type="GO" id="GO:0004067">
    <property type="term" value="F:asparaginase activity"/>
    <property type="evidence" value="ECO:0007669"/>
    <property type="project" value="UniProtKB-UniRule"/>
</dbReference>
<dbReference type="PROSITE" id="PS51732">
    <property type="entry name" value="ASN_GLN_ASE_3"/>
    <property type="match status" value="1"/>
</dbReference>
<dbReference type="InterPro" id="IPR006034">
    <property type="entry name" value="Asparaginase/glutaminase-like"/>
</dbReference>
<evidence type="ECO:0000256" key="2">
    <source>
        <dbReference type="ARBA" id="ARBA00012920"/>
    </source>
</evidence>
<dbReference type="Pfam" id="PF17763">
    <property type="entry name" value="Asparaginase_C"/>
    <property type="match status" value="1"/>
</dbReference>
<dbReference type="GO" id="GO:0006528">
    <property type="term" value="P:asparagine metabolic process"/>
    <property type="evidence" value="ECO:0007669"/>
    <property type="project" value="InterPro"/>
</dbReference>
<feature type="active site" evidence="8">
    <location>
        <position position="103"/>
    </location>
</feature>
<dbReference type="Gene3D" id="3.40.50.1170">
    <property type="entry name" value="L-asparaginase, N-terminal domain"/>
    <property type="match status" value="1"/>
</dbReference>
<evidence type="ECO:0000256" key="4">
    <source>
        <dbReference type="ARBA" id="ARBA00049366"/>
    </source>
</evidence>
<keyword evidence="3" id="KW-0378">Hydrolase</keyword>
<dbReference type="PANTHER" id="PTHR11707">
    <property type="entry name" value="L-ASPARAGINASE"/>
    <property type="match status" value="1"/>
</dbReference>
<evidence type="ECO:0000256" key="1">
    <source>
        <dbReference type="ARBA" id="ARBA00010518"/>
    </source>
</evidence>
<protein>
    <recommendedName>
        <fullName evidence="2">asparaginase</fullName>
        <ecNumber evidence="2">3.5.1.1</ecNumber>
    </recommendedName>
</protein>
<evidence type="ECO:0000256" key="7">
    <source>
        <dbReference type="PROSITE-ProRule" id="PRU10099"/>
    </source>
</evidence>
<dbReference type="AlphaFoldDB" id="A0AB33AC64"/>
<sequence>MRNLSAMIAAVPAARRPNDSSPALVLLTTGGTIATKVGAGGIARHASSGGDLLAASGQGDVLVEDLMTIDSAEMTPQRWQQIAASVRGHVAAGATGIVIAHGTDTLEETALWLALTCAVPVPVVLTGAQRSGDHPESDGPGNLRDALTVAASGEALGVVVCFAGQVFPAAGIRKVDLTATAGFAGAPPVGQIRDGAFVRTAEASSSFLGTVTRPALPRVDVVSLYPGADAVALDAYARAGAQGLVLESMGAGNANDAVTEAVSRHIENGIHVVVTTRVPGGLLSPGYAPAQKLIDAGAVVVPRLRAGQARVLLMAALATGSDLVAVVDRLG</sequence>
<dbReference type="CDD" id="cd08964">
    <property type="entry name" value="L-asparaginase_II"/>
    <property type="match status" value="1"/>
</dbReference>
<dbReference type="Pfam" id="PF00710">
    <property type="entry name" value="Asparaginase"/>
    <property type="match status" value="1"/>
</dbReference>
<dbReference type="InterPro" id="IPR027473">
    <property type="entry name" value="L-asparaginase_C"/>
</dbReference>
<evidence type="ECO:0000256" key="8">
    <source>
        <dbReference type="PROSITE-ProRule" id="PRU10100"/>
    </source>
</evidence>
<dbReference type="KEGG" id="mabb:MASS_2647"/>
<dbReference type="EMBL" id="CP004374">
    <property type="protein sequence ID" value="AGM29249.1"/>
    <property type="molecule type" value="Genomic_DNA"/>
</dbReference>
<dbReference type="Gene3D" id="3.40.50.40">
    <property type="match status" value="1"/>
</dbReference>
<feature type="active site" description="O-isoaspartyl threonine intermediate" evidence="5">
    <location>
        <position position="32"/>
    </location>
</feature>
<organism evidence="11 12">
    <name type="scientific">Mycobacteroides abscessus subsp. bolletii 50594</name>
    <dbReference type="NCBI Taxonomy" id="1303024"/>
    <lineage>
        <taxon>Bacteria</taxon>
        <taxon>Bacillati</taxon>
        <taxon>Actinomycetota</taxon>
        <taxon>Actinomycetes</taxon>
        <taxon>Mycobacteriales</taxon>
        <taxon>Mycobacteriaceae</taxon>
        <taxon>Mycobacteroides</taxon>
        <taxon>Mycobacteroides abscessus</taxon>
    </lineage>
</organism>
<dbReference type="InterPro" id="IPR040919">
    <property type="entry name" value="Asparaginase_C"/>
</dbReference>
<feature type="domain" description="Asparaginase/glutaminase C-terminal" evidence="10">
    <location>
        <begin position="218"/>
        <end position="324"/>
    </location>
</feature>
<dbReference type="PROSITE" id="PS00917">
    <property type="entry name" value="ASN_GLN_ASE_2"/>
    <property type="match status" value="1"/>
</dbReference>
<proteinExistence type="inferred from homology"/>
<dbReference type="SUPFAM" id="SSF53774">
    <property type="entry name" value="Glutaminase/Asparaginase"/>
    <property type="match status" value="1"/>
</dbReference>
<evidence type="ECO:0000313" key="11">
    <source>
        <dbReference type="EMBL" id="AGM29249.1"/>
    </source>
</evidence>
<dbReference type="InterPro" id="IPR036152">
    <property type="entry name" value="Asp/glu_Ase-like_sf"/>
</dbReference>
<dbReference type="SFLD" id="SFLDS00057">
    <property type="entry name" value="Glutaminase/Asparaginase"/>
    <property type="match status" value="1"/>
</dbReference>
<comment type="catalytic activity">
    <reaction evidence="4">
        <text>L-asparagine + H2O = L-aspartate + NH4(+)</text>
        <dbReference type="Rhea" id="RHEA:21016"/>
        <dbReference type="ChEBI" id="CHEBI:15377"/>
        <dbReference type="ChEBI" id="CHEBI:28938"/>
        <dbReference type="ChEBI" id="CHEBI:29991"/>
        <dbReference type="ChEBI" id="CHEBI:58048"/>
        <dbReference type="EC" id="3.5.1.1"/>
    </reaction>
</comment>
<feature type="binding site" evidence="6">
    <location>
        <begin position="103"/>
        <end position="104"/>
    </location>
    <ligand>
        <name>substrate</name>
    </ligand>
</feature>
<evidence type="ECO:0000259" key="10">
    <source>
        <dbReference type="Pfam" id="PF17763"/>
    </source>
</evidence>
<evidence type="ECO:0000256" key="3">
    <source>
        <dbReference type="ARBA" id="ARBA00022801"/>
    </source>
</evidence>
<evidence type="ECO:0000256" key="6">
    <source>
        <dbReference type="PIRSR" id="PIRSR001220-2"/>
    </source>
</evidence>
<dbReference type="PANTHER" id="PTHR11707:SF28">
    <property type="entry name" value="60 KDA LYSOPHOSPHOLIPASE"/>
    <property type="match status" value="1"/>
</dbReference>
<dbReference type="InterPro" id="IPR027474">
    <property type="entry name" value="L-asparaginase_N"/>
</dbReference>